<feature type="domain" description="Plastocyanin-like" evidence="3">
    <location>
        <begin position="48"/>
        <end position="149"/>
    </location>
</feature>
<dbReference type="OMA" id="RRSANWC"/>
<comment type="similarity">
    <text evidence="1">Belongs to the multicopper oxidase family.</text>
</comment>
<keyword evidence="2" id="KW-0732">Signal</keyword>
<evidence type="ECO:0000259" key="3">
    <source>
        <dbReference type="Pfam" id="PF07732"/>
    </source>
</evidence>
<feature type="chain" id="PRO_5015148187" evidence="2">
    <location>
        <begin position="28"/>
        <end position="184"/>
    </location>
</feature>
<dbReference type="Pfam" id="PF07732">
    <property type="entry name" value="Cu-oxidase_3"/>
    <property type="match status" value="1"/>
</dbReference>
<dbReference type="GO" id="GO:0005507">
    <property type="term" value="F:copper ion binding"/>
    <property type="evidence" value="ECO:0007669"/>
    <property type="project" value="InterPro"/>
</dbReference>
<sequence>MKSQKKTDILVVLFLVRQFLMISLVQGEVHFYDFVVSKEEKLHRVMRNREHVCCKRHFPRAGIRVHKGDTIYVNVHNQGYYGLTIHWHGIMQSRNPWSDGPEYITQCPIQPGTNFTYEVLLSTEEGTVWWHAHGDWTRASVRGAIVILPTVGSTYPFPQPDEDEVIILSSWYLGDLKARVDDRL</sequence>
<dbReference type="Gene3D" id="2.60.40.420">
    <property type="entry name" value="Cupredoxins - blue copper proteins"/>
    <property type="match status" value="1"/>
</dbReference>
<evidence type="ECO:0000313" key="4">
    <source>
        <dbReference type="EMBL" id="PRQ25540.1"/>
    </source>
</evidence>
<accession>A0A2P6PUD8</accession>
<keyword evidence="5" id="KW-1185">Reference proteome</keyword>
<gene>
    <name evidence="4" type="ORF">RchiOBHm_Chr6g0284781</name>
</gene>
<dbReference type="GO" id="GO:0052716">
    <property type="term" value="F:hydroquinone:oxygen oxidoreductase activity"/>
    <property type="evidence" value="ECO:0007669"/>
    <property type="project" value="UniProtKB-EC"/>
</dbReference>
<dbReference type="Gramene" id="PRQ25540">
    <property type="protein sequence ID" value="PRQ25540"/>
    <property type="gene ID" value="RchiOBHm_Chr6g0284781"/>
</dbReference>
<keyword evidence="4" id="KW-0560">Oxidoreductase</keyword>
<dbReference type="STRING" id="74649.A0A2P6PUD8"/>
<comment type="caution">
    <text evidence="4">The sequence shown here is derived from an EMBL/GenBank/DDBJ whole genome shotgun (WGS) entry which is preliminary data.</text>
</comment>
<proteinExistence type="inferred from homology"/>
<organism evidence="4 5">
    <name type="scientific">Rosa chinensis</name>
    <name type="common">China rose</name>
    <dbReference type="NCBI Taxonomy" id="74649"/>
    <lineage>
        <taxon>Eukaryota</taxon>
        <taxon>Viridiplantae</taxon>
        <taxon>Streptophyta</taxon>
        <taxon>Embryophyta</taxon>
        <taxon>Tracheophyta</taxon>
        <taxon>Spermatophyta</taxon>
        <taxon>Magnoliopsida</taxon>
        <taxon>eudicotyledons</taxon>
        <taxon>Gunneridae</taxon>
        <taxon>Pentapetalae</taxon>
        <taxon>rosids</taxon>
        <taxon>fabids</taxon>
        <taxon>Rosales</taxon>
        <taxon>Rosaceae</taxon>
        <taxon>Rosoideae</taxon>
        <taxon>Rosoideae incertae sedis</taxon>
        <taxon>Rosa</taxon>
    </lineage>
</organism>
<reference evidence="4 5" key="1">
    <citation type="journal article" date="2018" name="Nat. Genet.">
        <title>The Rosa genome provides new insights in the design of modern roses.</title>
        <authorList>
            <person name="Bendahmane M."/>
        </authorList>
    </citation>
    <scope>NUCLEOTIDE SEQUENCE [LARGE SCALE GENOMIC DNA]</scope>
    <source>
        <strain evidence="5">cv. Old Blush</strain>
    </source>
</reference>
<dbReference type="PANTHER" id="PTHR11709">
    <property type="entry name" value="MULTI-COPPER OXIDASE"/>
    <property type="match status" value="1"/>
</dbReference>
<dbReference type="SUPFAM" id="SSF49503">
    <property type="entry name" value="Cupredoxins"/>
    <property type="match status" value="1"/>
</dbReference>
<dbReference type="InterPro" id="IPR045087">
    <property type="entry name" value="Cu-oxidase_fam"/>
</dbReference>
<dbReference type="AlphaFoldDB" id="A0A2P6PUD8"/>
<dbReference type="EC" id="1.10.3.2" evidence="4"/>
<dbReference type="PANTHER" id="PTHR11709:SF261">
    <property type="entry name" value="LACCASE"/>
    <property type="match status" value="1"/>
</dbReference>
<name>A0A2P6PUD8_ROSCH</name>
<dbReference type="EMBL" id="PDCK01000044">
    <property type="protein sequence ID" value="PRQ25540.1"/>
    <property type="molecule type" value="Genomic_DNA"/>
</dbReference>
<evidence type="ECO:0000256" key="2">
    <source>
        <dbReference type="SAM" id="SignalP"/>
    </source>
</evidence>
<feature type="signal peptide" evidence="2">
    <location>
        <begin position="1"/>
        <end position="27"/>
    </location>
</feature>
<dbReference type="InterPro" id="IPR011707">
    <property type="entry name" value="Cu-oxidase-like_N"/>
</dbReference>
<evidence type="ECO:0000313" key="5">
    <source>
        <dbReference type="Proteomes" id="UP000238479"/>
    </source>
</evidence>
<protein>
    <submittedName>
        <fullName evidence="4">Putative laccase</fullName>
        <ecNumber evidence="4">1.10.3.2</ecNumber>
    </submittedName>
</protein>
<evidence type="ECO:0000256" key="1">
    <source>
        <dbReference type="ARBA" id="ARBA00010609"/>
    </source>
</evidence>
<dbReference type="Proteomes" id="UP000238479">
    <property type="component" value="Chromosome 6"/>
</dbReference>
<dbReference type="InterPro" id="IPR008972">
    <property type="entry name" value="Cupredoxin"/>
</dbReference>